<gene>
    <name evidence="1" type="ORF">ANCDUO_04542</name>
</gene>
<evidence type="ECO:0000313" key="1">
    <source>
        <dbReference type="EMBL" id="KIH65136.1"/>
    </source>
</evidence>
<accession>A0A0C2H6R2</accession>
<sequence>MYICKNIRAIPGQPAIGRETLNNGMTPFWEDVDGKYEDEVDDVVRSLAKKMLIIDLSSDVKDQAYLAEFRANVANRVKLPPLNCDTPRCLNTTGLTMGRYARHLYDLFFLYGLALQNAGRSYKNAQIITDSMVTSFSGSFMTISMLACSV</sequence>
<keyword evidence="2" id="KW-1185">Reference proteome</keyword>
<dbReference type="InterPro" id="IPR028082">
    <property type="entry name" value="Peripla_BP_I"/>
</dbReference>
<evidence type="ECO:0008006" key="3">
    <source>
        <dbReference type="Google" id="ProtNLM"/>
    </source>
</evidence>
<dbReference type="EMBL" id="KN727685">
    <property type="protein sequence ID" value="KIH65136.1"/>
    <property type="molecule type" value="Genomic_DNA"/>
</dbReference>
<reference evidence="1 2" key="1">
    <citation type="submission" date="2013-12" db="EMBL/GenBank/DDBJ databases">
        <title>Draft genome of the parsitic nematode Ancylostoma duodenale.</title>
        <authorList>
            <person name="Mitreva M."/>
        </authorList>
    </citation>
    <scope>NUCLEOTIDE SEQUENCE [LARGE SCALE GENOMIC DNA]</scope>
    <source>
        <strain evidence="1 2">Zhejiang</strain>
    </source>
</reference>
<dbReference type="OrthoDB" id="5855204at2759"/>
<evidence type="ECO:0000313" key="2">
    <source>
        <dbReference type="Proteomes" id="UP000054047"/>
    </source>
</evidence>
<proteinExistence type="predicted"/>
<name>A0A0C2H6R2_9BILA</name>
<organism evidence="1 2">
    <name type="scientific">Ancylostoma duodenale</name>
    <dbReference type="NCBI Taxonomy" id="51022"/>
    <lineage>
        <taxon>Eukaryota</taxon>
        <taxon>Metazoa</taxon>
        <taxon>Ecdysozoa</taxon>
        <taxon>Nematoda</taxon>
        <taxon>Chromadorea</taxon>
        <taxon>Rhabditida</taxon>
        <taxon>Rhabditina</taxon>
        <taxon>Rhabditomorpha</taxon>
        <taxon>Strongyloidea</taxon>
        <taxon>Ancylostomatidae</taxon>
        <taxon>Ancylostomatinae</taxon>
        <taxon>Ancylostoma</taxon>
    </lineage>
</organism>
<dbReference type="Proteomes" id="UP000054047">
    <property type="component" value="Unassembled WGS sequence"/>
</dbReference>
<protein>
    <recommendedName>
        <fullName evidence="3">Receptor ligand binding region domain-containing protein</fullName>
    </recommendedName>
</protein>
<dbReference type="SUPFAM" id="SSF53822">
    <property type="entry name" value="Periplasmic binding protein-like I"/>
    <property type="match status" value="1"/>
</dbReference>
<dbReference type="AlphaFoldDB" id="A0A0C2H6R2"/>